<evidence type="ECO:0000313" key="1">
    <source>
        <dbReference type="Proteomes" id="UP000887579"/>
    </source>
</evidence>
<organism evidence="1 2">
    <name type="scientific">Panagrolaimus sp. ES5</name>
    <dbReference type="NCBI Taxonomy" id="591445"/>
    <lineage>
        <taxon>Eukaryota</taxon>
        <taxon>Metazoa</taxon>
        <taxon>Ecdysozoa</taxon>
        <taxon>Nematoda</taxon>
        <taxon>Chromadorea</taxon>
        <taxon>Rhabditida</taxon>
        <taxon>Tylenchina</taxon>
        <taxon>Panagrolaimomorpha</taxon>
        <taxon>Panagrolaimoidea</taxon>
        <taxon>Panagrolaimidae</taxon>
        <taxon>Panagrolaimus</taxon>
    </lineage>
</organism>
<protein>
    <submittedName>
        <fullName evidence="2">Uncharacterized protein</fullName>
    </submittedName>
</protein>
<dbReference type="Proteomes" id="UP000887579">
    <property type="component" value="Unplaced"/>
</dbReference>
<accession>A0AC34GHU3</accession>
<dbReference type="WBParaSite" id="ES5_v2.g29241.t1">
    <property type="protein sequence ID" value="ES5_v2.g29241.t1"/>
    <property type="gene ID" value="ES5_v2.g29241"/>
</dbReference>
<evidence type="ECO:0000313" key="2">
    <source>
        <dbReference type="WBParaSite" id="ES5_v2.g29241.t1"/>
    </source>
</evidence>
<name>A0AC34GHU3_9BILA</name>
<sequence>MPITPRQIATKVELKNATKTEDDYDSAYESDESEKEMDKVKQNMEQLKHALKWTDPRDRGRRFGNTEVLVDDREAEKPQQLKTATKEEEEVNQNGKTEMERKASMENAGLQTTTLTPEQQFKMKNIDDVINTRLNYLEEQTTINNNKNFGLLWSQICSLHNKQIEVIKTLISIDPTAGSRIYLGRHDITASYAGQVLE</sequence>
<reference evidence="2" key="1">
    <citation type="submission" date="2022-11" db="UniProtKB">
        <authorList>
            <consortium name="WormBaseParasite"/>
        </authorList>
    </citation>
    <scope>IDENTIFICATION</scope>
</reference>
<proteinExistence type="predicted"/>